<dbReference type="InterPro" id="IPR048466">
    <property type="entry name" value="DNA_pol3_delta-like_C"/>
</dbReference>
<comment type="caution">
    <text evidence="11">The sequence shown here is derived from an EMBL/GenBank/DDBJ whole genome shotgun (WGS) entry which is preliminary data.</text>
</comment>
<dbReference type="GO" id="GO:0003677">
    <property type="term" value="F:DNA binding"/>
    <property type="evidence" value="ECO:0007669"/>
    <property type="project" value="InterPro"/>
</dbReference>
<evidence type="ECO:0000256" key="3">
    <source>
        <dbReference type="ARBA" id="ARBA00022679"/>
    </source>
</evidence>
<dbReference type="Pfam" id="PF21694">
    <property type="entry name" value="DNA_pol3_delta_C"/>
    <property type="match status" value="1"/>
</dbReference>
<keyword evidence="3 11" id="KW-0808">Transferase</keyword>
<dbReference type="GO" id="GO:0003887">
    <property type="term" value="F:DNA-directed DNA polymerase activity"/>
    <property type="evidence" value="ECO:0007669"/>
    <property type="project" value="UniProtKB-KW"/>
</dbReference>
<keyword evidence="12" id="KW-1185">Reference proteome</keyword>
<dbReference type="InterPro" id="IPR005790">
    <property type="entry name" value="DNA_polIII_delta"/>
</dbReference>
<evidence type="ECO:0000256" key="5">
    <source>
        <dbReference type="ARBA" id="ARBA00022705"/>
    </source>
</evidence>
<dbReference type="Gene3D" id="1.20.272.10">
    <property type="match status" value="1"/>
</dbReference>
<dbReference type="EMBL" id="RHHQ01000020">
    <property type="protein sequence ID" value="RNB82326.1"/>
    <property type="molecule type" value="Genomic_DNA"/>
</dbReference>
<evidence type="ECO:0000256" key="4">
    <source>
        <dbReference type="ARBA" id="ARBA00022695"/>
    </source>
</evidence>
<dbReference type="InterPro" id="IPR010372">
    <property type="entry name" value="DNA_pol3_delta_N"/>
</dbReference>
<dbReference type="OrthoDB" id="9775929at2"/>
<dbReference type="GO" id="GO:0009360">
    <property type="term" value="C:DNA polymerase III complex"/>
    <property type="evidence" value="ECO:0007669"/>
    <property type="project" value="InterPro"/>
</dbReference>
<dbReference type="EC" id="2.7.7.7" evidence="1"/>
<feature type="domain" description="DNA polymerase III delta subunit-like C-terminal" evidence="10">
    <location>
        <begin position="219"/>
        <end position="338"/>
    </location>
</feature>
<dbReference type="InterPro" id="IPR008921">
    <property type="entry name" value="DNA_pol3_clamp-load_cplx_C"/>
</dbReference>
<dbReference type="NCBIfam" id="TIGR01128">
    <property type="entry name" value="holA"/>
    <property type="match status" value="1"/>
</dbReference>
<evidence type="ECO:0000256" key="1">
    <source>
        <dbReference type="ARBA" id="ARBA00012417"/>
    </source>
</evidence>
<dbReference type="PANTHER" id="PTHR34388">
    <property type="entry name" value="DNA POLYMERASE III SUBUNIT DELTA"/>
    <property type="match status" value="1"/>
</dbReference>
<dbReference type="Gene3D" id="3.40.50.300">
    <property type="entry name" value="P-loop containing nucleotide triphosphate hydrolases"/>
    <property type="match status" value="1"/>
</dbReference>
<dbReference type="GO" id="GO:0006261">
    <property type="term" value="P:DNA-templated DNA replication"/>
    <property type="evidence" value="ECO:0007669"/>
    <property type="project" value="TreeGrafter"/>
</dbReference>
<evidence type="ECO:0000259" key="10">
    <source>
        <dbReference type="Pfam" id="PF21694"/>
    </source>
</evidence>
<dbReference type="PANTHER" id="PTHR34388:SF1">
    <property type="entry name" value="DNA POLYMERASE III SUBUNIT DELTA"/>
    <property type="match status" value="1"/>
</dbReference>
<evidence type="ECO:0000313" key="11">
    <source>
        <dbReference type="EMBL" id="RNB82326.1"/>
    </source>
</evidence>
<evidence type="ECO:0000259" key="9">
    <source>
        <dbReference type="Pfam" id="PF06144"/>
    </source>
</evidence>
<organism evidence="11 12">
    <name type="scientific">Brevibacillus fluminis</name>
    <dbReference type="NCBI Taxonomy" id="511487"/>
    <lineage>
        <taxon>Bacteria</taxon>
        <taxon>Bacillati</taxon>
        <taxon>Bacillota</taxon>
        <taxon>Bacilli</taxon>
        <taxon>Bacillales</taxon>
        <taxon>Paenibacillaceae</taxon>
        <taxon>Brevibacillus</taxon>
    </lineage>
</organism>
<proteinExistence type="inferred from homology"/>
<dbReference type="Proteomes" id="UP000271031">
    <property type="component" value="Unassembled WGS sequence"/>
</dbReference>
<dbReference type="AlphaFoldDB" id="A0A3M8D2N2"/>
<keyword evidence="4 11" id="KW-0548">Nucleotidyltransferase</keyword>
<comment type="similarity">
    <text evidence="7">Belongs to the DNA polymerase HolA subunit family.</text>
</comment>
<gene>
    <name evidence="11" type="primary">holA</name>
    <name evidence="11" type="ORF">EDM56_23660</name>
</gene>
<evidence type="ECO:0000256" key="8">
    <source>
        <dbReference type="ARBA" id="ARBA00049244"/>
    </source>
</evidence>
<dbReference type="Pfam" id="PF06144">
    <property type="entry name" value="DNA_pol3_delta"/>
    <property type="match status" value="1"/>
</dbReference>
<dbReference type="Gene3D" id="1.10.8.60">
    <property type="match status" value="1"/>
</dbReference>
<keyword evidence="6" id="KW-0239">DNA-directed DNA polymerase</keyword>
<evidence type="ECO:0000256" key="2">
    <source>
        <dbReference type="ARBA" id="ARBA00017703"/>
    </source>
</evidence>
<evidence type="ECO:0000313" key="12">
    <source>
        <dbReference type="Proteomes" id="UP000271031"/>
    </source>
</evidence>
<keyword evidence="5" id="KW-0235">DNA replication</keyword>
<sequence>MDLRAAVKAIRDKQYAPVYVLFGEENFLKEEFIAFARSEMIEKDYADFNLSEYDCQEQALPDILQDAETFPFMAERRLVVADNAYFLSGAKPTGTIKHEADPQVLAQYLDNPPPFSTIMFTVNADKLDERKKIVKTLQQKAVMISFAPLKDQELYAWIERRANKYKTFIEREDAAKLVARCGSELRLLDRELEKLALYVGPEAPITEKAIELLASRTLEHDVFALVEAVVSGKLADAFRILYDHMKTGEEPIKLMALFARQIRLLLSVKMWAPRGYSQQQLAGMLKVHPFAVKKAMEQARHFDEGALRKLLSICAEEDFRMKTGQVDKQLAVELFITKVAQLKQNPLRT</sequence>
<name>A0A3M8D2N2_9BACL</name>
<feature type="domain" description="DNA polymerase III delta N-terminal" evidence="9">
    <location>
        <begin position="19"/>
        <end position="146"/>
    </location>
</feature>
<evidence type="ECO:0000256" key="7">
    <source>
        <dbReference type="ARBA" id="ARBA00034754"/>
    </source>
</evidence>
<reference evidence="11 12" key="1">
    <citation type="submission" date="2018-10" db="EMBL/GenBank/DDBJ databases">
        <title>Phylogenomics of Brevibacillus.</title>
        <authorList>
            <person name="Dunlap C."/>
        </authorList>
    </citation>
    <scope>NUCLEOTIDE SEQUENCE [LARGE SCALE GENOMIC DNA]</scope>
    <source>
        <strain evidence="11 12">JCM 15716</strain>
    </source>
</reference>
<dbReference type="InterPro" id="IPR027417">
    <property type="entry name" value="P-loop_NTPase"/>
</dbReference>
<dbReference type="SUPFAM" id="SSF52540">
    <property type="entry name" value="P-loop containing nucleoside triphosphate hydrolases"/>
    <property type="match status" value="1"/>
</dbReference>
<comment type="catalytic activity">
    <reaction evidence="8">
        <text>DNA(n) + a 2'-deoxyribonucleoside 5'-triphosphate = DNA(n+1) + diphosphate</text>
        <dbReference type="Rhea" id="RHEA:22508"/>
        <dbReference type="Rhea" id="RHEA-COMP:17339"/>
        <dbReference type="Rhea" id="RHEA-COMP:17340"/>
        <dbReference type="ChEBI" id="CHEBI:33019"/>
        <dbReference type="ChEBI" id="CHEBI:61560"/>
        <dbReference type="ChEBI" id="CHEBI:173112"/>
        <dbReference type="EC" id="2.7.7.7"/>
    </reaction>
</comment>
<accession>A0A3M8D2N2</accession>
<dbReference type="RefSeq" id="WP_122920404.1">
    <property type="nucleotide sequence ID" value="NZ_RHHQ01000020.1"/>
</dbReference>
<protein>
    <recommendedName>
        <fullName evidence="2">DNA polymerase III subunit delta</fullName>
        <ecNumber evidence="1">2.7.7.7</ecNumber>
    </recommendedName>
</protein>
<dbReference type="SUPFAM" id="SSF48019">
    <property type="entry name" value="post-AAA+ oligomerization domain-like"/>
    <property type="match status" value="1"/>
</dbReference>
<evidence type="ECO:0000256" key="6">
    <source>
        <dbReference type="ARBA" id="ARBA00022932"/>
    </source>
</evidence>